<protein>
    <recommendedName>
        <fullName evidence="6">L-aspartate dehydrogenase</fullName>
        <ecNumber evidence="6">1.4.1.21</ecNumber>
    </recommendedName>
</protein>
<dbReference type="Pfam" id="PF01958">
    <property type="entry name" value="Asp_DH_C"/>
    <property type="match status" value="1"/>
</dbReference>
<dbReference type="SUPFAM" id="SSF51735">
    <property type="entry name" value="NAD(P)-binding Rossmann-fold domains"/>
    <property type="match status" value="1"/>
</dbReference>
<comment type="function">
    <text evidence="6">Specifically catalyzes the NAD or NADP-dependent dehydrogenation of L-aspartate to iminoaspartate.</text>
</comment>
<keyword evidence="3 6" id="KW-0521">NADP</keyword>
<dbReference type="InterPro" id="IPR005106">
    <property type="entry name" value="Asp/hSer_DH_NAD-bd"/>
</dbReference>
<evidence type="ECO:0000256" key="2">
    <source>
        <dbReference type="ARBA" id="ARBA00022642"/>
    </source>
</evidence>
<dbReference type="InterPro" id="IPR011182">
    <property type="entry name" value="L-Asp_DH"/>
</dbReference>
<evidence type="ECO:0000313" key="9">
    <source>
        <dbReference type="EMBL" id="RAZ78413.1"/>
    </source>
</evidence>
<feature type="domain" description="Aspartate/homoserine dehydrogenase NAD-binding" evidence="8">
    <location>
        <begin position="14"/>
        <end position="124"/>
    </location>
</feature>
<keyword evidence="5 6" id="KW-0520">NAD</keyword>
<dbReference type="SUPFAM" id="SSF55347">
    <property type="entry name" value="Glyceraldehyde-3-phosphate dehydrogenase-like, C-terminal domain"/>
    <property type="match status" value="1"/>
</dbReference>
<comment type="miscellaneous">
    <text evidence="6">The iminoaspartate product is unstable in aqueous solution and can decompose to oxaloacetate and ammonia.</text>
</comment>
<evidence type="ECO:0000256" key="6">
    <source>
        <dbReference type="HAMAP-Rule" id="MF_01265"/>
    </source>
</evidence>
<sequence length="274" mass="28172">MKCSESNIKVAIGGFGAIGKRVAKALDDGLANLELTAVSAQDRVKAEAYMAANFARTYPILPLGELAEVADVVVECCPADYLAEVAAPVLAHGKTMIVISVGALLANPQLTSLAEQHGGRILVPSGALLGLDAVQSAAVGAIHSVDMVTRKPPHGLNGAPYLAGRGIDVAGISEPVKLFDGSASEAITGFPANLNVAVALGLAGIGPDRTHLEIWADPGVVRNTHTIRVKSDSADLTMTIENIPSEDNPKTGKITPLSIIATLKRLTAPLVIGA</sequence>
<feature type="binding site" evidence="6">
    <location>
        <position position="127"/>
    </location>
    <ligand>
        <name>NAD(+)</name>
        <dbReference type="ChEBI" id="CHEBI:57540"/>
    </ligand>
</feature>
<feature type="binding site" evidence="6">
    <location>
        <position position="195"/>
    </location>
    <ligand>
        <name>NAD(+)</name>
        <dbReference type="ChEBI" id="CHEBI:57540"/>
    </ligand>
</feature>
<dbReference type="InterPro" id="IPR002811">
    <property type="entry name" value="Asp_DH"/>
</dbReference>
<comment type="similarity">
    <text evidence="1 6">Belongs to the L-aspartate dehydrogenase family.</text>
</comment>
<evidence type="ECO:0000313" key="10">
    <source>
        <dbReference type="Proteomes" id="UP000251956"/>
    </source>
</evidence>
<dbReference type="Gene3D" id="3.30.360.10">
    <property type="entry name" value="Dihydrodipicolinate Reductase, domain 2"/>
    <property type="match status" value="1"/>
</dbReference>
<keyword evidence="10" id="KW-1185">Reference proteome</keyword>
<evidence type="ECO:0000256" key="5">
    <source>
        <dbReference type="ARBA" id="ARBA00023027"/>
    </source>
</evidence>
<dbReference type="NCBIfam" id="NF009825">
    <property type="entry name" value="PRK13302.1"/>
    <property type="match status" value="1"/>
</dbReference>
<keyword evidence="2 6" id="KW-0662">Pyridine nucleotide biosynthesis</keyword>
<dbReference type="OrthoDB" id="8456681at2"/>
<dbReference type="AlphaFoldDB" id="A0A330GZP3"/>
<dbReference type="EC" id="1.4.1.21" evidence="6"/>
<proteinExistence type="inferred from homology"/>
<dbReference type="InterPro" id="IPR036291">
    <property type="entry name" value="NAD(P)-bd_dom_sf"/>
</dbReference>
<dbReference type="EMBL" id="QMBQ01000002">
    <property type="protein sequence ID" value="RAZ78413.1"/>
    <property type="molecule type" value="Genomic_DNA"/>
</dbReference>
<dbReference type="RefSeq" id="WP_112126660.1">
    <property type="nucleotide sequence ID" value="NZ_QMBQ01000002.1"/>
</dbReference>
<keyword evidence="4 6" id="KW-0560">Oxidoreductase</keyword>
<dbReference type="Proteomes" id="UP000251956">
    <property type="component" value="Unassembled WGS sequence"/>
</dbReference>
<feature type="active site" evidence="6">
    <location>
        <position position="225"/>
    </location>
</feature>
<dbReference type="PANTHER" id="PTHR31873">
    <property type="entry name" value="L-ASPARTATE DEHYDROGENASE-RELATED"/>
    <property type="match status" value="1"/>
</dbReference>
<dbReference type="GO" id="GO:0051287">
    <property type="term" value="F:NAD binding"/>
    <property type="evidence" value="ECO:0007669"/>
    <property type="project" value="UniProtKB-UniRule"/>
</dbReference>
<dbReference type="GO" id="GO:0033735">
    <property type="term" value="F:aspartate dehydrogenase [NAD(P)+] activity"/>
    <property type="evidence" value="ECO:0007669"/>
    <property type="project" value="UniProtKB-EC"/>
</dbReference>
<comment type="catalytic activity">
    <reaction evidence="6">
        <text>L-aspartate + NAD(+) + H2O = oxaloacetate + NH4(+) + NADH + H(+)</text>
        <dbReference type="Rhea" id="RHEA:11788"/>
        <dbReference type="ChEBI" id="CHEBI:15377"/>
        <dbReference type="ChEBI" id="CHEBI:15378"/>
        <dbReference type="ChEBI" id="CHEBI:16452"/>
        <dbReference type="ChEBI" id="CHEBI:28938"/>
        <dbReference type="ChEBI" id="CHEBI:29991"/>
        <dbReference type="ChEBI" id="CHEBI:57540"/>
        <dbReference type="ChEBI" id="CHEBI:57945"/>
        <dbReference type="EC" id="1.4.1.21"/>
    </reaction>
</comment>
<organism evidence="9 10">
    <name type="scientific">Mesorhizobium atlanticum</name>
    <dbReference type="NCBI Taxonomy" id="2233532"/>
    <lineage>
        <taxon>Bacteria</taxon>
        <taxon>Pseudomonadati</taxon>
        <taxon>Pseudomonadota</taxon>
        <taxon>Alphaproteobacteria</taxon>
        <taxon>Hyphomicrobiales</taxon>
        <taxon>Phyllobacteriaceae</taxon>
        <taxon>Mesorhizobium</taxon>
    </lineage>
</organism>
<evidence type="ECO:0000256" key="4">
    <source>
        <dbReference type="ARBA" id="ARBA00023002"/>
    </source>
</evidence>
<dbReference type="Gene3D" id="3.40.50.720">
    <property type="entry name" value="NAD(P)-binding Rossmann-like Domain"/>
    <property type="match status" value="1"/>
</dbReference>
<gene>
    <name evidence="6" type="primary">nadX</name>
    <name evidence="9" type="ORF">DPM35_07500</name>
</gene>
<comment type="catalytic activity">
    <reaction evidence="6">
        <text>L-aspartate + NADP(+) + H2O = oxaloacetate + NH4(+) + NADPH + H(+)</text>
        <dbReference type="Rhea" id="RHEA:11784"/>
        <dbReference type="ChEBI" id="CHEBI:15377"/>
        <dbReference type="ChEBI" id="CHEBI:15378"/>
        <dbReference type="ChEBI" id="CHEBI:16452"/>
        <dbReference type="ChEBI" id="CHEBI:28938"/>
        <dbReference type="ChEBI" id="CHEBI:29991"/>
        <dbReference type="ChEBI" id="CHEBI:57783"/>
        <dbReference type="ChEBI" id="CHEBI:58349"/>
        <dbReference type="EC" id="1.4.1.21"/>
    </reaction>
</comment>
<accession>A0A330GZP3</accession>
<evidence type="ECO:0000256" key="1">
    <source>
        <dbReference type="ARBA" id="ARBA00008331"/>
    </source>
</evidence>
<comment type="caution">
    <text evidence="9">The sequence shown here is derived from an EMBL/GenBank/DDBJ whole genome shotgun (WGS) entry which is preliminary data.</text>
</comment>
<dbReference type="GO" id="GO:0050661">
    <property type="term" value="F:NADP binding"/>
    <property type="evidence" value="ECO:0007669"/>
    <property type="project" value="UniProtKB-UniRule"/>
</dbReference>
<dbReference type="GO" id="GO:0009435">
    <property type="term" value="P:NAD+ biosynthetic process"/>
    <property type="evidence" value="ECO:0007669"/>
    <property type="project" value="UniProtKB-UniRule"/>
</dbReference>
<dbReference type="PANTHER" id="PTHR31873:SF6">
    <property type="entry name" value="ASPARTATE DEHYDROGENASE DOMAIN-CONTAINING PROTEIN"/>
    <property type="match status" value="1"/>
</dbReference>
<reference evidence="9 10" key="1">
    <citation type="submission" date="2018-07" db="EMBL/GenBank/DDBJ databases">
        <title>Diversity of Mesorhizobium strains in Brazil.</title>
        <authorList>
            <person name="Helene L.C.F."/>
            <person name="Dall'Agnol R."/>
            <person name="Delamuta J.R.M."/>
            <person name="Hungria M."/>
        </authorList>
    </citation>
    <scope>NUCLEOTIDE SEQUENCE [LARGE SCALE GENOMIC DNA]</scope>
    <source>
        <strain evidence="9 10">CNPSo 3140</strain>
    </source>
</reference>
<dbReference type="GO" id="GO:0016639">
    <property type="term" value="F:oxidoreductase activity, acting on the CH-NH2 group of donors, NAD or NADP as acceptor"/>
    <property type="evidence" value="ECO:0007669"/>
    <property type="project" value="UniProtKB-UniRule"/>
</dbReference>
<dbReference type="PIRSF" id="PIRSF005227">
    <property type="entry name" value="Asp_dh_NAD_syn"/>
    <property type="match status" value="1"/>
</dbReference>
<dbReference type="HAMAP" id="MF_01265">
    <property type="entry name" value="NadX"/>
    <property type="match status" value="1"/>
</dbReference>
<name>A0A330GZP3_9HYPH</name>
<evidence type="ECO:0000259" key="7">
    <source>
        <dbReference type="Pfam" id="PF01958"/>
    </source>
</evidence>
<comment type="pathway">
    <text evidence="6">Cofactor biosynthesis; NAD(+) biosynthesis; iminoaspartate from L-aspartate (dehydrogenase route): step 1/1.</text>
</comment>
<dbReference type="Pfam" id="PF03447">
    <property type="entry name" value="NAD_binding_3"/>
    <property type="match status" value="1"/>
</dbReference>
<feature type="domain" description="Aspartate dehydrogenase" evidence="7">
    <location>
        <begin position="173"/>
        <end position="260"/>
    </location>
</feature>
<dbReference type="InterPro" id="IPR020626">
    <property type="entry name" value="Asp_DH_prok"/>
</dbReference>
<dbReference type="UniPathway" id="UPA00253">
    <property type="reaction ID" value="UER00456"/>
</dbReference>
<evidence type="ECO:0000256" key="3">
    <source>
        <dbReference type="ARBA" id="ARBA00022857"/>
    </source>
</evidence>
<evidence type="ECO:0000259" key="8">
    <source>
        <dbReference type="Pfam" id="PF03447"/>
    </source>
</evidence>